<comment type="caution">
    <text evidence="1">The sequence shown here is derived from an EMBL/GenBank/DDBJ whole genome shotgun (WGS) entry which is preliminary data.</text>
</comment>
<organism evidence="1 2">
    <name type="scientific">Trifolium pratense</name>
    <name type="common">Red clover</name>
    <dbReference type="NCBI Taxonomy" id="57577"/>
    <lineage>
        <taxon>Eukaryota</taxon>
        <taxon>Viridiplantae</taxon>
        <taxon>Streptophyta</taxon>
        <taxon>Embryophyta</taxon>
        <taxon>Tracheophyta</taxon>
        <taxon>Spermatophyta</taxon>
        <taxon>Magnoliopsida</taxon>
        <taxon>eudicotyledons</taxon>
        <taxon>Gunneridae</taxon>
        <taxon>Pentapetalae</taxon>
        <taxon>rosids</taxon>
        <taxon>fabids</taxon>
        <taxon>Fabales</taxon>
        <taxon>Fabaceae</taxon>
        <taxon>Papilionoideae</taxon>
        <taxon>50 kb inversion clade</taxon>
        <taxon>NPAAA clade</taxon>
        <taxon>Hologalegina</taxon>
        <taxon>IRL clade</taxon>
        <taxon>Trifolieae</taxon>
        <taxon>Trifolium</taxon>
    </lineage>
</organism>
<protein>
    <submittedName>
        <fullName evidence="1">Uncharacterized protein</fullName>
    </submittedName>
</protein>
<evidence type="ECO:0000313" key="1">
    <source>
        <dbReference type="EMBL" id="CAJ2668665.1"/>
    </source>
</evidence>
<keyword evidence="2" id="KW-1185">Reference proteome</keyword>
<dbReference type="Proteomes" id="UP001177021">
    <property type="component" value="Unassembled WGS sequence"/>
</dbReference>
<dbReference type="EMBL" id="CASHSV030000513">
    <property type="protein sequence ID" value="CAJ2668665.1"/>
    <property type="molecule type" value="Genomic_DNA"/>
</dbReference>
<evidence type="ECO:0000313" key="2">
    <source>
        <dbReference type="Proteomes" id="UP001177021"/>
    </source>
</evidence>
<accession>A0ACB0LJ36</accession>
<reference evidence="1" key="1">
    <citation type="submission" date="2023-10" db="EMBL/GenBank/DDBJ databases">
        <authorList>
            <person name="Rodriguez Cubillos JULIANA M."/>
            <person name="De Vega J."/>
        </authorList>
    </citation>
    <scope>NUCLEOTIDE SEQUENCE</scope>
</reference>
<gene>
    <name evidence="1" type="ORF">MILVUS5_LOCUS33025</name>
</gene>
<proteinExistence type="predicted"/>
<name>A0ACB0LJ36_TRIPR</name>
<sequence>MFPCFAYLYSLHIQKAAEREGMVMKDMKSSSFRRKLSNITKSFMMLPGSVQVQHANKVVNSQGSTVIWKPKSHGTVLGEL</sequence>